<feature type="transmembrane region" description="Helical" evidence="1">
    <location>
        <begin position="469"/>
        <end position="489"/>
    </location>
</feature>
<feature type="transmembrane region" description="Helical" evidence="1">
    <location>
        <begin position="313"/>
        <end position="334"/>
    </location>
</feature>
<reference evidence="2 3" key="1">
    <citation type="submission" date="2019-10" db="EMBL/GenBank/DDBJ databases">
        <title>Alkalibaculum tamaniensis sp.nov., a new alkaliphilic acetogen, isolated on methoxylated aromatics from a mud volcano.</title>
        <authorList>
            <person name="Khomyakova M.A."/>
            <person name="Merkel A.Y."/>
            <person name="Bonch-Osmolovskaya E.A."/>
            <person name="Slobodkin A.I."/>
        </authorList>
    </citation>
    <scope>NUCLEOTIDE SEQUENCE [LARGE SCALE GENOMIC DNA]</scope>
    <source>
        <strain evidence="2 3">M08DMB</strain>
    </source>
</reference>
<evidence type="ECO:0000313" key="3">
    <source>
        <dbReference type="Proteomes" id="UP000440004"/>
    </source>
</evidence>
<feature type="transmembrane region" description="Helical" evidence="1">
    <location>
        <begin position="427"/>
        <end position="449"/>
    </location>
</feature>
<protein>
    <submittedName>
        <fullName evidence="2">Uncharacterized protein</fullName>
    </submittedName>
</protein>
<evidence type="ECO:0000313" key="2">
    <source>
        <dbReference type="EMBL" id="MPW25461.1"/>
    </source>
</evidence>
<feature type="transmembrane region" description="Helical" evidence="1">
    <location>
        <begin position="245"/>
        <end position="266"/>
    </location>
</feature>
<keyword evidence="1" id="KW-0812">Transmembrane</keyword>
<comment type="caution">
    <text evidence="2">The sequence shown here is derived from an EMBL/GenBank/DDBJ whole genome shotgun (WGS) entry which is preliminary data.</text>
</comment>
<dbReference type="RefSeq" id="WP_152802978.1">
    <property type="nucleotide sequence ID" value="NZ_WHNX01000008.1"/>
</dbReference>
<dbReference type="Proteomes" id="UP000440004">
    <property type="component" value="Unassembled WGS sequence"/>
</dbReference>
<dbReference type="AlphaFoldDB" id="A0A6A7K804"/>
<organism evidence="2 3">
    <name type="scientific">Alkalibaculum sporogenes</name>
    <dbReference type="NCBI Taxonomy" id="2655001"/>
    <lineage>
        <taxon>Bacteria</taxon>
        <taxon>Bacillati</taxon>
        <taxon>Bacillota</taxon>
        <taxon>Clostridia</taxon>
        <taxon>Eubacteriales</taxon>
        <taxon>Eubacteriaceae</taxon>
        <taxon>Alkalibaculum</taxon>
    </lineage>
</organism>
<keyword evidence="1" id="KW-1133">Transmembrane helix</keyword>
<sequence length="532" mass="59636">MNKFLSLTKIQVIDFFSKYTQQLNVKNKYLGILVMFLPILLIFPATQMVLEIYNSFLAMGFPELTVTYMYIANTILMVVVSIPFIISVFFYSKDLRLIATLPVKEDTIVFSKLASVYIYLLAISSFFLGTAVVIYGTIGELNLSSLIVGIIALIISPLIPMIIATIIILPFMSVIGSGKRRNLMVVVGNMLLLGAIIVLQMLSSKIQLQPEELNNILLQEDGLLMVVGRRFPPSIWLTKMIQGSIVNGVLFIGLNVVLVLILKTFAKTVYSKALMKFNQEGDSIRGGKIYYKSRNKGLQMIKRHINIIISNPVFLMNTVLTIFMPILMFIIILFTGEIQGELLKSTVLFPYHVYIFSAIITTPAIIGSLSATVITREGKTFWETKVLPISARDNIKYRIYTTLIIKLVASLILGIMTIFIIPVNLQTVLVATVFCITSTLFFSSIDIVINIERPLLNWSNPTAAVKNNLNILLALLLRLVVGVIGYGLYKLIDGWEASVVMLVFSGLFIILYFISIYIVYGMYEEKFIDIAP</sequence>
<feature type="transmembrane region" description="Helical" evidence="1">
    <location>
        <begin position="397"/>
        <end position="421"/>
    </location>
</feature>
<feature type="transmembrane region" description="Helical" evidence="1">
    <location>
        <begin position="495"/>
        <end position="520"/>
    </location>
</feature>
<accession>A0A6A7K804</accession>
<feature type="transmembrane region" description="Helical" evidence="1">
    <location>
        <begin position="113"/>
        <end position="135"/>
    </location>
</feature>
<feature type="transmembrane region" description="Helical" evidence="1">
    <location>
        <begin position="147"/>
        <end position="171"/>
    </location>
</feature>
<name>A0A6A7K804_9FIRM</name>
<feature type="transmembrane region" description="Helical" evidence="1">
    <location>
        <begin position="183"/>
        <end position="202"/>
    </location>
</feature>
<feature type="transmembrane region" description="Helical" evidence="1">
    <location>
        <begin position="70"/>
        <end position="92"/>
    </location>
</feature>
<dbReference type="EMBL" id="WHNX01000008">
    <property type="protein sequence ID" value="MPW25461.1"/>
    <property type="molecule type" value="Genomic_DNA"/>
</dbReference>
<proteinExistence type="predicted"/>
<keyword evidence="1" id="KW-0472">Membrane</keyword>
<gene>
    <name evidence="2" type="ORF">GC105_06640</name>
</gene>
<feature type="transmembrane region" description="Helical" evidence="1">
    <location>
        <begin position="29"/>
        <end position="50"/>
    </location>
</feature>
<keyword evidence="3" id="KW-1185">Reference proteome</keyword>
<evidence type="ECO:0000256" key="1">
    <source>
        <dbReference type="SAM" id="Phobius"/>
    </source>
</evidence>
<feature type="transmembrane region" description="Helical" evidence="1">
    <location>
        <begin position="354"/>
        <end position="376"/>
    </location>
</feature>